<dbReference type="SUPFAM" id="SSF101936">
    <property type="entry name" value="DNA-binding pseudobarrel domain"/>
    <property type="match status" value="1"/>
</dbReference>
<keyword evidence="2" id="KW-0805">Transcription regulation</keyword>
<dbReference type="Proteomes" id="UP000017836">
    <property type="component" value="Unassembled WGS sequence"/>
</dbReference>
<comment type="subcellular location">
    <subcellularLocation>
        <location evidence="1">Nucleus</location>
    </subcellularLocation>
</comment>
<evidence type="ECO:0000313" key="7">
    <source>
        <dbReference type="Proteomes" id="UP000017836"/>
    </source>
</evidence>
<evidence type="ECO:0000256" key="3">
    <source>
        <dbReference type="ARBA" id="ARBA00023125"/>
    </source>
</evidence>
<keyword evidence="5" id="KW-0539">Nucleus</keyword>
<keyword evidence="4" id="KW-0804">Transcription</keyword>
<reference evidence="7" key="1">
    <citation type="journal article" date="2013" name="Science">
        <title>The Amborella genome and the evolution of flowering plants.</title>
        <authorList>
            <consortium name="Amborella Genome Project"/>
        </authorList>
    </citation>
    <scope>NUCLEOTIDE SEQUENCE [LARGE SCALE GENOMIC DNA]</scope>
</reference>
<protein>
    <recommendedName>
        <fullName evidence="8">TF-B3 domain-containing protein</fullName>
    </recommendedName>
</protein>
<dbReference type="Pfam" id="PF03754">
    <property type="entry name" value="At2g31720-like"/>
    <property type="match status" value="1"/>
</dbReference>
<gene>
    <name evidence="6" type="ORF">AMTR_s00036p00218060</name>
</gene>
<dbReference type="InterPro" id="IPR005508">
    <property type="entry name" value="At2g31720-like"/>
</dbReference>
<evidence type="ECO:0000256" key="2">
    <source>
        <dbReference type="ARBA" id="ARBA00023015"/>
    </source>
</evidence>
<evidence type="ECO:0000256" key="5">
    <source>
        <dbReference type="ARBA" id="ARBA00023242"/>
    </source>
</evidence>
<dbReference type="AlphaFoldDB" id="U5D500"/>
<dbReference type="InterPro" id="IPR015300">
    <property type="entry name" value="DNA-bd_pseudobarrel_sf"/>
</dbReference>
<name>U5D500_AMBTC</name>
<dbReference type="Gramene" id="ERN15433">
    <property type="protein sequence ID" value="ERN15433"/>
    <property type="gene ID" value="AMTR_s00036p00218060"/>
</dbReference>
<dbReference type="PANTHER" id="PTHR31541:SF60">
    <property type="entry name" value="TF-B3 DOMAIN-CONTAINING PROTEIN"/>
    <property type="match status" value="1"/>
</dbReference>
<evidence type="ECO:0000256" key="1">
    <source>
        <dbReference type="ARBA" id="ARBA00004123"/>
    </source>
</evidence>
<evidence type="ECO:0008006" key="8">
    <source>
        <dbReference type="Google" id="ProtNLM"/>
    </source>
</evidence>
<dbReference type="Gene3D" id="2.40.330.10">
    <property type="entry name" value="DNA-binding pseudobarrel domain"/>
    <property type="match status" value="1"/>
</dbReference>
<evidence type="ECO:0000256" key="4">
    <source>
        <dbReference type="ARBA" id="ARBA00023163"/>
    </source>
</evidence>
<evidence type="ECO:0000313" key="6">
    <source>
        <dbReference type="EMBL" id="ERN15433.1"/>
    </source>
</evidence>
<sequence>MAHFFYGDAEVFHLSCLADQAVLAQQQNLELPELIYNIAPEIERNGKVFLVSKVLTRSDLDDNLSRVLLPKKLVLDNVSNFLTMKDWEDVNKREEGIEVRTWVGDREEENRIHFKYWDKSLKSYIFYKHWIKLAKKHGLNIGDKLNVWGRRDAYTNELQFEFTFDKQ</sequence>
<dbReference type="PANTHER" id="PTHR31541">
    <property type="entry name" value="B3 DOMAIN PLANT PROTEIN-RELATED"/>
    <property type="match status" value="1"/>
</dbReference>
<dbReference type="HOGENOM" id="CLU_1629309_0_0_1"/>
<dbReference type="GO" id="GO:0003677">
    <property type="term" value="F:DNA binding"/>
    <property type="evidence" value="ECO:0007669"/>
    <property type="project" value="UniProtKB-KW"/>
</dbReference>
<accession>U5D500</accession>
<keyword evidence="7" id="KW-1185">Reference proteome</keyword>
<keyword evidence="3" id="KW-0238">DNA-binding</keyword>
<organism evidence="6 7">
    <name type="scientific">Amborella trichopoda</name>
    <dbReference type="NCBI Taxonomy" id="13333"/>
    <lineage>
        <taxon>Eukaryota</taxon>
        <taxon>Viridiplantae</taxon>
        <taxon>Streptophyta</taxon>
        <taxon>Embryophyta</taxon>
        <taxon>Tracheophyta</taxon>
        <taxon>Spermatophyta</taxon>
        <taxon>Magnoliopsida</taxon>
        <taxon>Amborellales</taxon>
        <taxon>Amborellaceae</taxon>
        <taxon>Amborella</taxon>
    </lineage>
</organism>
<dbReference type="EMBL" id="KI392503">
    <property type="protein sequence ID" value="ERN15433.1"/>
    <property type="molecule type" value="Genomic_DNA"/>
</dbReference>
<dbReference type="GO" id="GO:0005634">
    <property type="term" value="C:nucleus"/>
    <property type="evidence" value="ECO:0007669"/>
    <property type="project" value="UniProtKB-SubCell"/>
</dbReference>
<proteinExistence type="predicted"/>